<dbReference type="Proteomes" id="UP000011083">
    <property type="component" value="Unassembled WGS sequence"/>
</dbReference>
<dbReference type="KEGG" id="acan:ACA1_186720"/>
<dbReference type="OMA" id="TVYVFCC"/>
<dbReference type="OrthoDB" id="443682at2759"/>
<protein>
    <submittedName>
        <fullName evidence="6">MYND finger domain containing protein</fullName>
    </submittedName>
</protein>
<dbReference type="Pfam" id="PF04194">
    <property type="entry name" value="PDCD2_C"/>
    <property type="match status" value="1"/>
</dbReference>
<dbReference type="PANTHER" id="PTHR12298:SF4">
    <property type="entry name" value="PROGRAMMED CELL DEATH PROTEIN 2"/>
    <property type="match status" value="1"/>
</dbReference>
<dbReference type="SUPFAM" id="SSF144232">
    <property type="entry name" value="HIT/MYND zinc finger-like"/>
    <property type="match status" value="1"/>
</dbReference>
<dbReference type="RefSeq" id="XP_004342567.1">
    <property type="nucleotide sequence ID" value="XM_004342518.1"/>
</dbReference>
<dbReference type="InterPro" id="IPR007320">
    <property type="entry name" value="PDCD2_C"/>
</dbReference>
<dbReference type="Gene3D" id="6.10.140.2220">
    <property type="match status" value="1"/>
</dbReference>
<keyword evidence="3" id="KW-0862">Zinc</keyword>
<evidence type="ECO:0000256" key="3">
    <source>
        <dbReference type="ARBA" id="ARBA00022833"/>
    </source>
</evidence>
<evidence type="ECO:0000259" key="5">
    <source>
        <dbReference type="PROSITE" id="PS50865"/>
    </source>
</evidence>
<evidence type="ECO:0000256" key="2">
    <source>
        <dbReference type="ARBA" id="ARBA00022771"/>
    </source>
</evidence>
<dbReference type="Pfam" id="PF01753">
    <property type="entry name" value="zf-MYND"/>
    <property type="match status" value="1"/>
</dbReference>
<reference evidence="6 7" key="1">
    <citation type="journal article" date="2013" name="Genome Biol.">
        <title>Genome of Acanthamoeba castellanii highlights extensive lateral gene transfer and early evolution of tyrosine kinase signaling.</title>
        <authorList>
            <person name="Clarke M."/>
            <person name="Lohan A.J."/>
            <person name="Liu B."/>
            <person name="Lagkouvardos I."/>
            <person name="Roy S."/>
            <person name="Zafar N."/>
            <person name="Bertelli C."/>
            <person name="Schilde C."/>
            <person name="Kianianmomeni A."/>
            <person name="Burglin T.R."/>
            <person name="Frech C."/>
            <person name="Turcotte B."/>
            <person name="Kopec K.O."/>
            <person name="Synnott J.M."/>
            <person name="Choo C."/>
            <person name="Paponov I."/>
            <person name="Finkler A."/>
            <person name="Soon Heng Tan C."/>
            <person name="Hutchins A.P."/>
            <person name="Weinmeier T."/>
            <person name="Rattei T."/>
            <person name="Chu J.S."/>
            <person name="Gimenez G."/>
            <person name="Irimia M."/>
            <person name="Rigden D.J."/>
            <person name="Fitzpatrick D.A."/>
            <person name="Lorenzo-Morales J."/>
            <person name="Bateman A."/>
            <person name="Chiu C.H."/>
            <person name="Tang P."/>
            <person name="Hegemann P."/>
            <person name="Fromm H."/>
            <person name="Raoult D."/>
            <person name="Greub G."/>
            <person name="Miranda-Saavedra D."/>
            <person name="Chen N."/>
            <person name="Nash P."/>
            <person name="Ginger M.L."/>
            <person name="Horn M."/>
            <person name="Schaap P."/>
            <person name="Caler L."/>
            <person name="Loftus B."/>
        </authorList>
    </citation>
    <scope>NUCLEOTIDE SEQUENCE [LARGE SCALE GENOMIC DNA]</scope>
    <source>
        <strain evidence="6 7">Neff</strain>
    </source>
</reference>
<dbReference type="InterPro" id="IPR002893">
    <property type="entry name" value="Znf_MYND"/>
</dbReference>
<feature type="domain" description="MYND-type" evidence="5">
    <location>
        <begin position="112"/>
        <end position="149"/>
    </location>
</feature>
<dbReference type="GO" id="GO:0005737">
    <property type="term" value="C:cytoplasm"/>
    <property type="evidence" value="ECO:0007669"/>
    <property type="project" value="InterPro"/>
</dbReference>
<dbReference type="PROSITE" id="PS01360">
    <property type="entry name" value="ZF_MYND_1"/>
    <property type="match status" value="1"/>
</dbReference>
<dbReference type="STRING" id="1257118.L8H6J3"/>
<sequence>MEEDKIVQLGFLEQAEDPARLSDFEYLPDKVGGKPIYAPFKEFDHTYHRVVYIFSCKNGSCHASLAHGSFKVFRCQLPKDNPYYESKSEDAIEEDPEAAQYIYHMPEKVFFCAECGMRAEKRCSACKMVHYCTVTHQKEHWGRGHKEECEQIKAAGQAGKKAAPAVKPSLALFDEWEIITEEEPSDDEKEEGEDYEKKLSRKYKELKMLHKMKAQSRPKLGPGELPVDFPVPEEPDEEAPIDDSFIEFQHRVKRAPDQVLRYSRWDGAKPLWVRDSLQPTADDVPPCPHCQTPRKFEFQVLPQLLHYLEVEKVEKEGIDKAINWGTVAVFSCPKSCQPTPTDEPNSSGPTYFEECTWRQNME</sequence>
<accession>L8H6J3</accession>
<dbReference type="PROSITE" id="PS50865">
    <property type="entry name" value="ZF_MYND_2"/>
    <property type="match status" value="1"/>
</dbReference>
<dbReference type="PANTHER" id="PTHR12298">
    <property type="entry name" value="PCDC2 PROGRAMMED CELL DEATH PROTEIN 2 -RELATED"/>
    <property type="match status" value="1"/>
</dbReference>
<keyword evidence="7" id="KW-1185">Reference proteome</keyword>
<keyword evidence="2 4" id="KW-0863">Zinc-finger</keyword>
<dbReference type="VEuPathDB" id="AmoebaDB:ACA1_186720"/>
<gene>
    <name evidence="6" type="ORF">ACA1_186720</name>
</gene>
<evidence type="ECO:0000256" key="1">
    <source>
        <dbReference type="ARBA" id="ARBA00022723"/>
    </source>
</evidence>
<keyword evidence="1" id="KW-0479">Metal-binding</keyword>
<proteinExistence type="predicted"/>
<evidence type="ECO:0000256" key="4">
    <source>
        <dbReference type="PROSITE-ProRule" id="PRU00134"/>
    </source>
</evidence>
<dbReference type="GO" id="GO:0008270">
    <property type="term" value="F:zinc ion binding"/>
    <property type="evidence" value="ECO:0007669"/>
    <property type="project" value="UniProtKB-KW"/>
</dbReference>
<evidence type="ECO:0000313" key="6">
    <source>
        <dbReference type="EMBL" id="ELR20373.1"/>
    </source>
</evidence>
<evidence type="ECO:0000313" key="7">
    <source>
        <dbReference type="Proteomes" id="UP000011083"/>
    </source>
</evidence>
<dbReference type="AlphaFoldDB" id="L8H6J3"/>
<name>L8H6J3_ACACF</name>
<dbReference type="GeneID" id="14921228"/>
<organism evidence="6 7">
    <name type="scientific">Acanthamoeba castellanii (strain ATCC 30010 / Neff)</name>
    <dbReference type="NCBI Taxonomy" id="1257118"/>
    <lineage>
        <taxon>Eukaryota</taxon>
        <taxon>Amoebozoa</taxon>
        <taxon>Discosea</taxon>
        <taxon>Longamoebia</taxon>
        <taxon>Centramoebida</taxon>
        <taxon>Acanthamoebidae</taxon>
        <taxon>Acanthamoeba</taxon>
    </lineage>
</organism>
<dbReference type="EMBL" id="KB007920">
    <property type="protein sequence ID" value="ELR20373.1"/>
    <property type="molecule type" value="Genomic_DNA"/>
</dbReference>